<sequence length="449" mass="48547">MNEKLSPKLLLAILVIGIQGFVDIFLGTSLNVAFPQIVKAFNISLSDVQWLSSGVMIVATISTLIAPWLTQCITVKTQFLIISLVSILGILLDALATEFSLVLIGRLFQGLGGGLGITLMFTVILQQVPLAKRGRIMGLGGLVLSFAPALGPSISGWVNDQWSWQGIFWFVLPLQVLAFLVGILTIQQASELSRPTLDLIGWGTLTLFFLSGLFGIQSLILYGLNLETLIFLGLFVLLGFFYFRHYRQTDQPIVSLAVFRQKLFSLGFASAFIAQLVLLSFLSTTPFLIQANAGQTATFAGLALLPGAIANALLSYVGGILYDRLDRRLPIIIGTVLFLLATTANLLFPSSLWATISSITLFQIGAGFWFSANMTRSISQLDDSLHSTGSALFNIANNYAAAIGTAFATGLLNSLNPASLDLLYLIRFLLIATVIALVVASMKKQAIKR</sequence>
<dbReference type="Gene3D" id="1.20.1250.20">
    <property type="entry name" value="MFS general substrate transporter like domains"/>
    <property type="match status" value="1"/>
</dbReference>
<accession>A0A2R5HFN6</accession>
<comment type="subcellular location">
    <subcellularLocation>
        <location evidence="1">Cell membrane</location>
        <topology evidence="1">Multi-pass membrane protein</topology>
    </subcellularLocation>
</comment>
<evidence type="ECO:0000256" key="4">
    <source>
        <dbReference type="ARBA" id="ARBA00022989"/>
    </source>
</evidence>
<evidence type="ECO:0000256" key="1">
    <source>
        <dbReference type="ARBA" id="ARBA00004651"/>
    </source>
</evidence>
<feature type="transmembrane region" description="Helical" evidence="6">
    <location>
        <begin position="263"/>
        <end position="282"/>
    </location>
</feature>
<feature type="transmembrane region" description="Helical" evidence="6">
    <location>
        <begin position="226"/>
        <end position="243"/>
    </location>
</feature>
<dbReference type="PROSITE" id="PS50850">
    <property type="entry name" value="MFS"/>
    <property type="match status" value="1"/>
</dbReference>
<feature type="domain" description="Major facilitator superfamily (MFS) profile" evidence="7">
    <location>
        <begin position="12"/>
        <end position="444"/>
    </location>
</feature>
<feature type="transmembrane region" description="Helical" evidence="6">
    <location>
        <begin position="302"/>
        <end position="322"/>
    </location>
</feature>
<dbReference type="EMBL" id="BFFO01000001">
    <property type="protein sequence ID" value="GBG96135.1"/>
    <property type="molecule type" value="Genomic_DNA"/>
</dbReference>
<feature type="transmembrane region" description="Helical" evidence="6">
    <location>
        <begin position="391"/>
        <end position="412"/>
    </location>
</feature>
<evidence type="ECO:0000256" key="2">
    <source>
        <dbReference type="ARBA" id="ARBA00022448"/>
    </source>
</evidence>
<gene>
    <name evidence="8" type="ORF">NtB2_00240</name>
</gene>
<dbReference type="Pfam" id="PF07690">
    <property type="entry name" value="MFS_1"/>
    <property type="match status" value="1"/>
</dbReference>
<dbReference type="InterPro" id="IPR011701">
    <property type="entry name" value="MFS"/>
</dbReference>
<dbReference type="InterPro" id="IPR020846">
    <property type="entry name" value="MFS_dom"/>
</dbReference>
<dbReference type="Proteomes" id="UP000245021">
    <property type="component" value="Unassembled WGS sequence"/>
</dbReference>
<evidence type="ECO:0000259" key="7">
    <source>
        <dbReference type="PROSITE" id="PS50850"/>
    </source>
</evidence>
<organism evidence="8 9">
    <name type="scientific">Lactococcus termiticola</name>
    <dbReference type="NCBI Taxonomy" id="2169526"/>
    <lineage>
        <taxon>Bacteria</taxon>
        <taxon>Bacillati</taxon>
        <taxon>Bacillota</taxon>
        <taxon>Bacilli</taxon>
        <taxon>Lactobacillales</taxon>
        <taxon>Streptococcaceae</taxon>
        <taxon>Lactococcus</taxon>
    </lineage>
</organism>
<protein>
    <submittedName>
        <fullName evidence="8">Major facilitator superfamily transporter</fullName>
    </submittedName>
</protein>
<keyword evidence="4 6" id="KW-1133">Transmembrane helix</keyword>
<name>A0A2R5HFN6_9LACT</name>
<dbReference type="GO" id="GO:0005886">
    <property type="term" value="C:plasma membrane"/>
    <property type="evidence" value="ECO:0007669"/>
    <property type="project" value="UniProtKB-SubCell"/>
</dbReference>
<comment type="caution">
    <text evidence="8">The sequence shown here is derived from an EMBL/GenBank/DDBJ whole genome shotgun (WGS) entry which is preliminary data.</text>
</comment>
<keyword evidence="2" id="KW-0813">Transport</keyword>
<dbReference type="PRINTS" id="PR01036">
    <property type="entry name" value="TCRTETB"/>
</dbReference>
<feature type="transmembrane region" description="Helical" evidence="6">
    <location>
        <begin position="79"/>
        <end position="97"/>
    </location>
</feature>
<keyword evidence="9" id="KW-1185">Reference proteome</keyword>
<dbReference type="InterPro" id="IPR036259">
    <property type="entry name" value="MFS_trans_sf"/>
</dbReference>
<feature type="transmembrane region" description="Helical" evidence="6">
    <location>
        <begin position="167"/>
        <end position="187"/>
    </location>
</feature>
<evidence type="ECO:0000256" key="3">
    <source>
        <dbReference type="ARBA" id="ARBA00022692"/>
    </source>
</evidence>
<feature type="transmembrane region" description="Helical" evidence="6">
    <location>
        <begin position="50"/>
        <end position="70"/>
    </location>
</feature>
<feature type="transmembrane region" description="Helical" evidence="6">
    <location>
        <begin position="352"/>
        <end position="370"/>
    </location>
</feature>
<keyword evidence="5 6" id="KW-0472">Membrane</keyword>
<dbReference type="PANTHER" id="PTHR42718">
    <property type="entry name" value="MAJOR FACILITATOR SUPERFAMILY MULTIDRUG TRANSPORTER MFSC"/>
    <property type="match status" value="1"/>
</dbReference>
<dbReference type="OrthoDB" id="9816041at2"/>
<dbReference type="GO" id="GO:0022857">
    <property type="term" value="F:transmembrane transporter activity"/>
    <property type="evidence" value="ECO:0007669"/>
    <property type="project" value="InterPro"/>
</dbReference>
<feature type="transmembrane region" description="Helical" evidence="6">
    <location>
        <begin position="9"/>
        <end position="30"/>
    </location>
</feature>
<dbReference type="RefSeq" id="WP_109245111.1">
    <property type="nucleotide sequence ID" value="NZ_BFFO01000001.1"/>
</dbReference>
<dbReference type="PANTHER" id="PTHR42718:SF9">
    <property type="entry name" value="MAJOR FACILITATOR SUPERFAMILY MULTIDRUG TRANSPORTER MFSC"/>
    <property type="match status" value="1"/>
</dbReference>
<feature type="transmembrane region" description="Helical" evidence="6">
    <location>
        <begin position="424"/>
        <end position="442"/>
    </location>
</feature>
<feature type="transmembrane region" description="Helical" evidence="6">
    <location>
        <begin position="103"/>
        <end position="124"/>
    </location>
</feature>
<feature type="transmembrane region" description="Helical" evidence="6">
    <location>
        <begin position="329"/>
        <end position="346"/>
    </location>
</feature>
<keyword evidence="3 6" id="KW-0812">Transmembrane</keyword>
<dbReference type="Gene3D" id="1.20.1720.10">
    <property type="entry name" value="Multidrug resistance protein D"/>
    <property type="match status" value="1"/>
</dbReference>
<feature type="transmembrane region" description="Helical" evidence="6">
    <location>
        <begin position="136"/>
        <end position="155"/>
    </location>
</feature>
<evidence type="ECO:0000313" key="9">
    <source>
        <dbReference type="Proteomes" id="UP000245021"/>
    </source>
</evidence>
<evidence type="ECO:0000256" key="6">
    <source>
        <dbReference type="SAM" id="Phobius"/>
    </source>
</evidence>
<dbReference type="AlphaFoldDB" id="A0A2R5HFN6"/>
<reference evidence="8 9" key="1">
    <citation type="journal article" date="2018" name="Genome Announc.">
        <title>Draft Genome Sequence of Lactococcus sp. Strain NtB2 (JCM 32569), Isolated from the Gut of the Higher Termite Nasutitermes takasagoensis.</title>
        <authorList>
            <person name="Noda S."/>
            <person name="Aihara C."/>
            <person name="Yuki M."/>
            <person name="Ohkuma M."/>
        </authorList>
    </citation>
    <scope>NUCLEOTIDE SEQUENCE [LARGE SCALE GENOMIC DNA]</scope>
    <source>
        <strain evidence="8 9">NtB2</strain>
    </source>
</reference>
<proteinExistence type="predicted"/>
<feature type="transmembrane region" description="Helical" evidence="6">
    <location>
        <begin position="199"/>
        <end position="220"/>
    </location>
</feature>
<dbReference type="SUPFAM" id="SSF103473">
    <property type="entry name" value="MFS general substrate transporter"/>
    <property type="match status" value="1"/>
</dbReference>
<evidence type="ECO:0000313" key="8">
    <source>
        <dbReference type="EMBL" id="GBG96135.1"/>
    </source>
</evidence>
<evidence type="ECO:0000256" key="5">
    <source>
        <dbReference type="ARBA" id="ARBA00023136"/>
    </source>
</evidence>